<dbReference type="SUPFAM" id="SSF51735">
    <property type="entry name" value="NAD(P)-binding Rossmann-fold domains"/>
    <property type="match status" value="1"/>
</dbReference>
<dbReference type="Gene3D" id="3.40.50.720">
    <property type="entry name" value="NAD(P)-binding Rossmann-like Domain"/>
    <property type="match status" value="1"/>
</dbReference>
<dbReference type="PANTHER" id="PTHR44196">
    <property type="entry name" value="DEHYDROGENASE/REDUCTASE SDR FAMILY MEMBER 7B"/>
    <property type="match status" value="1"/>
</dbReference>
<dbReference type="CDD" id="cd05233">
    <property type="entry name" value="SDR_c"/>
    <property type="match status" value="1"/>
</dbReference>
<comment type="similarity">
    <text evidence="1 3">Belongs to the short-chain dehydrogenases/reductases (SDR) family.</text>
</comment>
<evidence type="ECO:0000256" key="3">
    <source>
        <dbReference type="RuleBase" id="RU000363"/>
    </source>
</evidence>
<organism evidence="4 5">
    <name type="scientific">Algoriphagus jejuensis</name>
    <dbReference type="NCBI Taxonomy" id="419934"/>
    <lineage>
        <taxon>Bacteria</taxon>
        <taxon>Pseudomonadati</taxon>
        <taxon>Bacteroidota</taxon>
        <taxon>Cytophagia</taxon>
        <taxon>Cytophagales</taxon>
        <taxon>Cyclobacteriaceae</taxon>
        <taxon>Algoriphagus</taxon>
    </lineage>
</organism>
<dbReference type="Proteomes" id="UP001500469">
    <property type="component" value="Unassembled WGS sequence"/>
</dbReference>
<evidence type="ECO:0000313" key="5">
    <source>
        <dbReference type="Proteomes" id="UP001500469"/>
    </source>
</evidence>
<dbReference type="InterPro" id="IPR002347">
    <property type="entry name" value="SDR_fam"/>
</dbReference>
<evidence type="ECO:0000256" key="1">
    <source>
        <dbReference type="ARBA" id="ARBA00006484"/>
    </source>
</evidence>
<reference evidence="4 5" key="1">
    <citation type="journal article" date="2019" name="Int. J. Syst. Evol. Microbiol.">
        <title>The Global Catalogue of Microorganisms (GCM) 10K type strain sequencing project: providing services to taxonomists for standard genome sequencing and annotation.</title>
        <authorList>
            <consortium name="The Broad Institute Genomics Platform"/>
            <consortium name="The Broad Institute Genome Sequencing Center for Infectious Disease"/>
            <person name="Wu L."/>
            <person name="Ma J."/>
        </authorList>
    </citation>
    <scope>NUCLEOTIDE SEQUENCE [LARGE SCALE GENOMIC DNA]</scope>
    <source>
        <strain evidence="4 5">JCM 16112</strain>
    </source>
</reference>
<name>A0ABN1N494_9BACT</name>
<accession>A0ABN1N494</accession>
<dbReference type="PRINTS" id="PR00081">
    <property type="entry name" value="GDHRDH"/>
</dbReference>
<dbReference type="Pfam" id="PF00106">
    <property type="entry name" value="adh_short"/>
    <property type="match status" value="1"/>
</dbReference>
<keyword evidence="5" id="KW-1185">Reference proteome</keyword>
<proteinExistence type="inferred from homology"/>
<evidence type="ECO:0000313" key="4">
    <source>
        <dbReference type="EMBL" id="GAA0880484.1"/>
    </source>
</evidence>
<keyword evidence="2" id="KW-0560">Oxidoreductase</keyword>
<dbReference type="InterPro" id="IPR020904">
    <property type="entry name" value="Sc_DH/Rdtase_CS"/>
</dbReference>
<dbReference type="EMBL" id="BAAAFI010000044">
    <property type="protein sequence ID" value="GAA0880484.1"/>
    <property type="molecule type" value="Genomic_DNA"/>
</dbReference>
<protein>
    <submittedName>
        <fullName evidence="4">SDR family oxidoreductase</fullName>
    </submittedName>
</protein>
<comment type="caution">
    <text evidence="4">The sequence shown here is derived from an EMBL/GenBank/DDBJ whole genome shotgun (WGS) entry which is preliminary data.</text>
</comment>
<gene>
    <name evidence="4" type="ORF">GCM10009119_34540</name>
</gene>
<evidence type="ECO:0000256" key="2">
    <source>
        <dbReference type="ARBA" id="ARBA00023002"/>
    </source>
</evidence>
<dbReference type="PANTHER" id="PTHR44196:SF1">
    <property type="entry name" value="DEHYDROGENASE_REDUCTASE SDR FAMILY MEMBER 7B"/>
    <property type="match status" value="1"/>
</dbReference>
<dbReference type="RefSeq" id="WP_343853869.1">
    <property type="nucleotide sequence ID" value="NZ_BAAAFI010000044.1"/>
</dbReference>
<dbReference type="PRINTS" id="PR00080">
    <property type="entry name" value="SDRFAMILY"/>
</dbReference>
<dbReference type="InterPro" id="IPR036291">
    <property type="entry name" value="NAD(P)-bd_dom_sf"/>
</dbReference>
<dbReference type="PROSITE" id="PS00061">
    <property type="entry name" value="ADH_SHORT"/>
    <property type="match status" value="1"/>
</dbReference>
<sequence>MNLTDQIVWITGASSGLGKGMALEFASKGATVALAARRIDLMNRLVEEIESKGGKAKAYFCDVLDAKSIETCVSQVVSDFGRLDIAVANAGYGVVGKIEELNEADWRRQMDVNVTGLALTCKYALPHLRKSRGRLALIGSVAALLPNPGIAAYGASKAAVHNIGESLQAELMGSGVSCTTIHPGFVDSNIARIDNEGNFHPEREDPRPANLMWSTEKASKVMVKAIAQRKAVFVFTGHGKLLVTVAKVFPGLMRKLAVKFAPK</sequence>